<organism evidence="6 7">
    <name type="scientific">Tistlia consotensis USBA 355</name>
    <dbReference type="NCBI Taxonomy" id="560819"/>
    <lineage>
        <taxon>Bacteria</taxon>
        <taxon>Pseudomonadati</taxon>
        <taxon>Pseudomonadota</taxon>
        <taxon>Alphaproteobacteria</taxon>
        <taxon>Rhodospirillales</taxon>
        <taxon>Rhodovibrionaceae</taxon>
        <taxon>Tistlia</taxon>
    </lineage>
</organism>
<dbReference type="PANTHER" id="PTHR30055">
    <property type="entry name" value="HTH-TYPE TRANSCRIPTIONAL REGULATOR RUTR"/>
    <property type="match status" value="1"/>
</dbReference>
<evidence type="ECO:0000313" key="7">
    <source>
        <dbReference type="Proteomes" id="UP000192917"/>
    </source>
</evidence>
<dbReference type="InterPro" id="IPR009057">
    <property type="entry name" value="Homeodomain-like_sf"/>
</dbReference>
<sequence>MDGVTTAAKRPRRSQEERTLETRGKLIAATLDVLLEEGYLKLATQRICDAAGVSRGAMLHHFRDKQSLIVAAIDELLVSATAEIRSQADRVRAQEITPEEFVDYLWFEHFSGRLFYLTLEHVTAARTDDEIRAALIPVVRRFHLALDEIWGALFSAAALPRSRVATVLNLTLCLLRGMGVQTVLRPDDPAYYDDLRGVWKIMLRAILDGRVRLETTGRS</sequence>
<evidence type="ECO:0000256" key="1">
    <source>
        <dbReference type="ARBA" id="ARBA00023015"/>
    </source>
</evidence>
<keyword evidence="7" id="KW-1185">Reference proteome</keyword>
<dbReference type="EMBL" id="FWZX01000018">
    <property type="protein sequence ID" value="SMF51476.1"/>
    <property type="molecule type" value="Genomic_DNA"/>
</dbReference>
<dbReference type="PRINTS" id="PR00455">
    <property type="entry name" value="HTHTETR"/>
</dbReference>
<gene>
    <name evidence="6" type="ORF">SAMN05428998_11837</name>
</gene>
<dbReference type="PROSITE" id="PS50977">
    <property type="entry name" value="HTH_TETR_2"/>
    <property type="match status" value="1"/>
</dbReference>
<dbReference type="Pfam" id="PF00440">
    <property type="entry name" value="TetR_N"/>
    <property type="match status" value="1"/>
</dbReference>
<dbReference type="PANTHER" id="PTHR30055:SF234">
    <property type="entry name" value="HTH-TYPE TRANSCRIPTIONAL REGULATOR BETI"/>
    <property type="match status" value="1"/>
</dbReference>
<dbReference type="AlphaFoldDB" id="A0A1Y6C8F8"/>
<feature type="domain" description="HTH tetR-type" evidence="5">
    <location>
        <begin position="20"/>
        <end position="80"/>
    </location>
</feature>
<keyword evidence="3" id="KW-0804">Transcription</keyword>
<dbReference type="GO" id="GO:0003700">
    <property type="term" value="F:DNA-binding transcription factor activity"/>
    <property type="evidence" value="ECO:0007669"/>
    <property type="project" value="TreeGrafter"/>
</dbReference>
<keyword evidence="2 4" id="KW-0238">DNA-binding</keyword>
<dbReference type="GO" id="GO:0000976">
    <property type="term" value="F:transcription cis-regulatory region binding"/>
    <property type="evidence" value="ECO:0007669"/>
    <property type="project" value="TreeGrafter"/>
</dbReference>
<evidence type="ECO:0000256" key="4">
    <source>
        <dbReference type="PROSITE-ProRule" id="PRU00335"/>
    </source>
</evidence>
<evidence type="ECO:0000313" key="6">
    <source>
        <dbReference type="EMBL" id="SMF51476.1"/>
    </source>
</evidence>
<name>A0A1Y6C8F8_9PROT</name>
<proteinExistence type="predicted"/>
<reference evidence="6 7" key="1">
    <citation type="submission" date="2017-04" db="EMBL/GenBank/DDBJ databases">
        <authorList>
            <person name="Afonso C.L."/>
            <person name="Miller P.J."/>
            <person name="Scott M.A."/>
            <person name="Spackman E."/>
            <person name="Goraichik I."/>
            <person name="Dimitrov K.M."/>
            <person name="Suarez D.L."/>
            <person name="Swayne D.E."/>
        </authorList>
    </citation>
    <scope>NUCLEOTIDE SEQUENCE [LARGE SCALE GENOMIC DNA]</scope>
    <source>
        <strain evidence="6 7">USBA 355</strain>
    </source>
</reference>
<evidence type="ECO:0000256" key="2">
    <source>
        <dbReference type="ARBA" id="ARBA00023125"/>
    </source>
</evidence>
<dbReference type="Gene3D" id="1.10.357.10">
    <property type="entry name" value="Tetracycline Repressor, domain 2"/>
    <property type="match status" value="1"/>
</dbReference>
<dbReference type="SUPFAM" id="SSF46689">
    <property type="entry name" value="Homeodomain-like"/>
    <property type="match status" value="1"/>
</dbReference>
<protein>
    <submittedName>
        <fullName evidence="6">Transcriptional regulator, TetR family</fullName>
    </submittedName>
</protein>
<evidence type="ECO:0000259" key="5">
    <source>
        <dbReference type="PROSITE" id="PS50977"/>
    </source>
</evidence>
<evidence type="ECO:0000256" key="3">
    <source>
        <dbReference type="ARBA" id="ARBA00023163"/>
    </source>
</evidence>
<keyword evidence="1" id="KW-0805">Transcription regulation</keyword>
<accession>A0A1Y6C8F8</accession>
<dbReference type="STRING" id="560819.SAMN05428998_11837"/>
<feature type="DNA-binding region" description="H-T-H motif" evidence="4">
    <location>
        <begin position="43"/>
        <end position="62"/>
    </location>
</feature>
<dbReference type="InterPro" id="IPR050109">
    <property type="entry name" value="HTH-type_TetR-like_transc_reg"/>
</dbReference>
<dbReference type="InterPro" id="IPR001647">
    <property type="entry name" value="HTH_TetR"/>
</dbReference>
<dbReference type="Proteomes" id="UP000192917">
    <property type="component" value="Unassembled WGS sequence"/>
</dbReference>